<feature type="region of interest" description="Disordered" evidence="4">
    <location>
        <begin position="188"/>
        <end position="247"/>
    </location>
</feature>
<dbReference type="InterPro" id="IPR057780">
    <property type="entry name" value="Beta-prop_Vps41"/>
</dbReference>
<feature type="compositionally biased region" description="Polar residues" evidence="4">
    <location>
        <begin position="75"/>
        <end position="91"/>
    </location>
</feature>
<feature type="compositionally biased region" description="Acidic residues" evidence="4">
    <location>
        <begin position="105"/>
        <end position="124"/>
    </location>
</feature>
<dbReference type="GO" id="GO:0005770">
    <property type="term" value="C:late endosome"/>
    <property type="evidence" value="ECO:0007669"/>
    <property type="project" value="TreeGrafter"/>
</dbReference>
<protein>
    <recommendedName>
        <fullName evidence="5">Vps41 beta-propeller domain-containing protein</fullName>
    </recommendedName>
</protein>
<dbReference type="InterPro" id="IPR036322">
    <property type="entry name" value="WD40_repeat_dom_sf"/>
</dbReference>
<organism evidence="6 7">
    <name type="scientific">Penicillium olsonii</name>
    <dbReference type="NCBI Taxonomy" id="99116"/>
    <lineage>
        <taxon>Eukaryota</taxon>
        <taxon>Fungi</taxon>
        <taxon>Dikarya</taxon>
        <taxon>Ascomycota</taxon>
        <taxon>Pezizomycotina</taxon>
        <taxon>Eurotiomycetes</taxon>
        <taxon>Eurotiomycetidae</taxon>
        <taxon>Eurotiales</taxon>
        <taxon>Aspergillaceae</taxon>
        <taxon>Penicillium</taxon>
    </lineage>
</organism>
<dbReference type="PANTHER" id="PTHR12616">
    <property type="entry name" value="VACUOLAR PROTEIN SORTING VPS41"/>
    <property type="match status" value="1"/>
</dbReference>
<dbReference type="GO" id="GO:0009267">
    <property type="term" value="P:cellular response to starvation"/>
    <property type="evidence" value="ECO:0007669"/>
    <property type="project" value="TreeGrafter"/>
</dbReference>
<gene>
    <name evidence="6" type="ORF">POLS_LOCUS9561</name>
</gene>
<evidence type="ECO:0000256" key="1">
    <source>
        <dbReference type="ARBA" id="ARBA00022448"/>
    </source>
</evidence>
<dbReference type="Pfam" id="PF23556">
    <property type="entry name" value="TPR_Vps41"/>
    <property type="match status" value="2"/>
</dbReference>
<feature type="compositionally biased region" description="Polar residues" evidence="4">
    <location>
        <begin position="1202"/>
        <end position="1219"/>
    </location>
</feature>
<dbReference type="Gene3D" id="1.25.40.10">
    <property type="entry name" value="Tetratricopeptide repeat domain"/>
    <property type="match status" value="1"/>
</dbReference>
<keyword evidence="2" id="KW-0653">Protein transport</keyword>
<dbReference type="InterPro" id="IPR045111">
    <property type="entry name" value="Vps41/Vps8"/>
</dbReference>
<dbReference type="OrthoDB" id="244107at2759"/>
<proteinExistence type="predicted"/>
<comment type="caution">
    <text evidence="6">The sequence shown here is derived from an EMBL/GenBank/DDBJ whole genome shotgun (WGS) entry which is preliminary data.</text>
</comment>
<evidence type="ECO:0000256" key="4">
    <source>
        <dbReference type="SAM" id="MobiDB-lite"/>
    </source>
</evidence>
<feature type="region of interest" description="Disordered" evidence="4">
    <location>
        <begin position="1265"/>
        <end position="1299"/>
    </location>
</feature>
<dbReference type="InterPro" id="IPR015943">
    <property type="entry name" value="WD40/YVTN_repeat-like_dom_sf"/>
</dbReference>
<dbReference type="InterPro" id="IPR000547">
    <property type="entry name" value="Clathrin_H-chain/VPS_repeat"/>
</dbReference>
<feature type="compositionally biased region" description="Low complexity" evidence="4">
    <location>
        <begin position="218"/>
        <end position="229"/>
    </location>
</feature>
<feature type="domain" description="Vps41 beta-propeller" evidence="5">
    <location>
        <begin position="246"/>
        <end position="315"/>
    </location>
</feature>
<evidence type="ECO:0000259" key="5">
    <source>
        <dbReference type="Pfam" id="PF23411"/>
    </source>
</evidence>
<feature type="region of interest" description="Disordered" evidence="4">
    <location>
        <begin position="59"/>
        <end position="124"/>
    </location>
</feature>
<dbReference type="GO" id="GO:0034058">
    <property type="term" value="P:endosomal vesicle fusion"/>
    <property type="evidence" value="ECO:0007669"/>
    <property type="project" value="TreeGrafter"/>
</dbReference>
<sequence length="1334" mass="146170">MMTSFPLSHSLKRVTKRSIARGRSQASPQLAEPRVSTGVAFYFNQFGSCRRCEGLAMDAPGATSPDESAVERSSTDTVLSRSSTDTIQETQDQSVQDSHSSSSSGDEEEDEEAGDEDDSDDDEEPRLKYAYLTKHLGSVYRNGDATSSFLVAGDKMVVGTHNGNVHVLSLPLLKSLRVYHAHSASVTSISVSPFPPPLPNLKPDILGKQTSEDPRPPTRSSTTTGSIRGQARLPNPPSVPPTPSNSIYIGTSSIDGNVCISSLVDPKDVMLRNFGRPVQSVALSPDYKSDRTFLSGGRAGELVLTTGGRIGASSNSTTMGGAAATASSWLGSMGLASNSGKDTVIHSGEGAISTIRWSLSGKYVVWVNEEGIKIMRSNLHLDSSETEFAWKRISHIDRPNRPGWDEMSSVWKARAEWIDQSSLDDHDHLNPEDGIETAGTKSPKPSEKVEKLVVGWGGTVWVIDVYPERASKSSKGEKLGSAEVVTILRTDCVVSGISLYTPRLLVILAYMESEGESRSNGTDTGRHNRQRGLEPELRVIDIETKEEISADTLSINRFEGLSASDYHLSVLPPWKTPEGQVVQRGALGALGYGLLDATMYSARLFSSGASIRSTTSSGDKGSSRAPPSFRSRSSYGDDSIPKEVQEVSGAPGAKIFVHSPYDCVVAVKRDLADRLAWLDMHGQYEEAWSLVDKHPEAAGSAPDVSDIISEAAGRSQTSLGDFFADDRSSMTTTGQPKVSAAEQEKARLGELWVKQLVAQEKWTEAVRVCGKVIRNAPQWEHWAWIFINNDRLDEITPHIPVDLNPPLSAVIYEAILLHYVSRDLDKLKELIETWPSDLFDSSTITEAIEARLNTESMKVDSEDWRTLTDCLAKLFLVGGHYREALRCYIRSKDADAAMSLVREHRLLDAVTDDIPAFITIRVSKAQMKSARKSELEELTSEPTRLLVSEAYTGIVLPETVVSQLIDEDRHLFLYFYLRALWRGESLPHGGPKPRRGRGAHARDAASKLAADEGKALIDNFADTTVEVFADYDRPLLMEFLQNSISYSFEKATQICEEHKFTSELIYLLSKMGQTKRALNLILSDLKDVSQAISFAKSQEDPDLWEDLLDYSMDKPKFIHGLLVEAGTAIDPIKLVRRIPSGLEIEGLREGLTRLIREHDLQASISQGAARVMQSEVALGMDSLRKGQRRGIKFDVHEDGEQDANQTPTIKTKNQDQVSETRGKRFAAPGQGKCGGCNTAFCANEREILVGFACGHIFHLSHLHADTSQSGTNSRDQSKDHTPRPMSPVDESSATASRTIGPKVTTARILRDKIGSGCRICALTREIESLGDSES</sequence>
<dbReference type="Gene3D" id="2.130.10.10">
    <property type="entry name" value="YVTN repeat-like/Quinoprotein amine dehydrogenase"/>
    <property type="match status" value="1"/>
</dbReference>
<feature type="repeat" description="CHCR" evidence="3">
    <location>
        <begin position="948"/>
        <end position="1120"/>
    </location>
</feature>
<keyword evidence="7" id="KW-1185">Reference proteome</keyword>
<dbReference type="GO" id="GO:0006623">
    <property type="term" value="P:protein targeting to vacuole"/>
    <property type="evidence" value="ECO:0007669"/>
    <property type="project" value="InterPro"/>
</dbReference>
<dbReference type="Proteomes" id="UP001153618">
    <property type="component" value="Unassembled WGS sequence"/>
</dbReference>
<dbReference type="Pfam" id="PF23411">
    <property type="entry name" value="Beta-prop_Vps41"/>
    <property type="match status" value="2"/>
</dbReference>
<feature type="compositionally biased region" description="Basic residues" evidence="4">
    <location>
        <begin position="10"/>
        <end position="20"/>
    </location>
</feature>
<dbReference type="PANTHER" id="PTHR12616:SF1">
    <property type="entry name" value="VACUOLAR PROTEIN SORTING-ASSOCIATED PROTEIN 41 HOMOLOG"/>
    <property type="match status" value="1"/>
</dbReference>
<dbReference type="FunFam" id="1.25.40.10:FF:000510">
    <property type="entry name" value="Vacuolar assembly protein, putative"/>
    <property type="match status" value="1"/>
</dbReference>
<dbReference type="InterPro" id="IPR011990">
    <property type="entry name" value="TPR-like_helical_dom_sf"/>
</dbReference>
<evidence type="ECO:0000313" key="6">
    <source>
        <dbReference type="EMBL" id="CAG8285127.1"/>
    </source>
</evidence>
<feature type="region of interest" description="Disordered" evidence="4">
    <location>
        <begin position="1"/>
        <end position="32"/>
    </location>
</feature>
<evidence type="ECO:0000256" key="2">
    <source>
        <dbReference type="ARBA" id="ARBA00022927"/>
    </source>
</evidence>
<dbReference type="EMBL" id="CAJVOS010000093">
    <property type="protein sequence ID" value="CAG8285127.1"/>
    <property type="molecule type" value="Genomic_DNA"/>
</dbReference>
<feature type="compositionally biased region" description="Pro residues" evidence="4">
    <location>
        <begin position="234"/>
        <end position="243"/>
    </location>
</feature>
<dbReference type="GO" id="GO:0016236">
    <property type="term" value="P:macroautophagy"/>
    <property type="evidence" value="ECO:0007669"/>
    <property type="project" value="TreeGrafter"/>
</dbReference>
<feature type="region of interest" description="Disordered" evidence="4">
    <location>
        <begin position="1197"/>
        <end position="1228"/>
    </location>
</feature>
<feature type="compositionally biased region" description="Low complexity" evidence="4">
    <location>
        <begin position="610"/>
        <end position="634"/>
    </location>
</feature>
<feature type="region of interest" description="Disordered" evidence="4">
    <location>
        <begin position="610"/>
        <end position="642"/>
    </location>
</feature>
<dbReference type="SMART" id="SM00299">
    <property type="entry name" value="CLH"/>
    <property type="match status" value="1"/>
</dbReference>
<reference evidence="6" key="1">
    <citation type="submission" date="2021-07" db="EMBL/GenBank/DDBJ databases">
        <authorList>
            <person name="Branca A.L. A."/>
        </authorList>
    </citation>
    <scope>NUCLEOTIDE SEQUENCE</scope>
</reference>
<keyword evidence="1" id="KW-0813">Transport</keyword>
<accession>A0A9W4IHI2</accession>
<feature type="region of interest" description="Disordered" evidence="4">
    <location>
        <begin position="423"/>
        <end position="446"/>
    </location>
</feature>
<name>A0A9W4IHI2_PENOL</name>
<dbReference type="PROSITE" id="PS50236">
    <property type="entry name" value="CHCR"/>
    <property type="match status" value="1"/>
</dbReference>
<dbReference type="SUPFAM" id="SSF50978">
    <property type="entry name" value="WD40 repeat-like"/>
    <property type="match status" value="1"/>
</dbReference>
<evidence type="ECO:0000256" key="3">
    <source>
        <dbReference type="PROSITE-ProRule" id="PRU01006"/>
    </source>
</evidence>
<feature type="domain" description="Vps41 beta-propeller" evidence="5">
    <location>
        <begin position="449"/>
        <end position="571"/>
    </location>
</feature>
<feature type="compositionally biased region" description="Low complexity" evidence="4">
    <location>
        <begin position="92"/>
        <end position="104"/>
    </location>
</feature>
<evidence type="ECO:0000313" key="7">
    <source>
        <dbReference type="Proteomes" id="UP001153618"/>
    </source>
</evidence>
<feature type="compositionally biased region" description="Polar residues" evidence="4">
    <location>
        <begin position="1265"/>
        <end position="1274"/>
    </location>
</feature>
<dbReference type="GO" id="GO:0030897">
    <property type="term" value="C:HOPS complex"/>
    <property type="evidence" value="ECO:0007669"/>
    <property type="project" value="TreeGrafter"/>
</dbReference>